<name>A0A2I2MBL8_9FLAO</name>
<dbReference type="EMBL" id="OENE01000035">
    <property type="protein sequence ID" value="SOU89440.1"/>
    <property type="molecule type" value="Genomic_DNA"/>
</dbReference>
<organism evidence="1 2">
    <name type="scientific">Tenacibaculum finnmarkense genomovar ulcerans</name>
    <dbReference type="NCBI Taxonomy" id="2781388"/>
    <lineage>
        <taxon>Bacteria</taxon>
        <taxon>Pseudomonadati</taxon>
        <taxon>Bacteroidota</taxon>
        <taxon>Flavobacteriia</taxon>
        <taxon>Flavobacteriales</taxon>
        <taxon>Flavobacteriaceae</taxon>
        <taxon>Tenacibaculum</taxon>
        <taxon>Tenacibaculum finnmarkense</taxon>
    </lineage>
</organism>
<dbReference type="AlphaFoldDB" id="A0A2I2MBL8"/>
<gene>
    <name evidence="1" type="ORF">TNO010_400015</name>
</gene>
<protein>
    <submittedName>
        <fullName evidence="1">Uncharacterized protein</fullName>
    </submittedName>
</protein>
<sequence>MDLKKEFKIKEIDGQFFIFKGNKKYKTHCCESDSHGNAVVSRIYKKHLVFNTLESAKKHFTEYVLNNKSCKYRGYTILHLYDYFKNRELFLCKEDYYIPKYYNVMRRKYWQGSFVDGDLEYTKRTIDKIITPDKPKVYDLN</sequence>
<evidence type="ECO:0000313" key="1">
    <source>
        <dbReference type="EMBL" id="SOU89440.1"/>
    </source>
</evidence>
<dbReference type="Proteomes" id="UP000490060">
    <property type="component" value="Unassembled WGS sequence"/>
</dbReference>
<evidence type="ECO:0000313" key="2">
    <source>
        <dbReference type="Proteomes" id="UP000490060"/>
    </source>
</evidence>
<accession>A0A2I2MBL8</accession>
<reference evidence="1 2" key="1">
    <citation type="submission" date="2017-11" db="EMBL/GenBank/DDBJ databases">
        <authorList>
            <person name="Duchaud E."/>
        </authorList>
    </citation>
    <scope>NUCLEOTIDE SEQUENCE [LARGE SCALE GENOMIC DNA]</scope>
    <source>
        <strain evidence="1 2">TNO010</strain>
    </source>
</reference>
<dbReference type="RefSeq" id="WP_172505682.1">
    <property type="nucleotide sequence ID" value="NZ_OENE01000035.1"/>
</dbReference>
<proteinExistence type="predicted"/>